<dbReference type="Pfam" id="PF03106">
    <property type="entry name" value="WRKY"/>
    <property type="match status" value="1"/>
</dbReference>
<dbReference type="AlphaFoldDB" id="A0A2I0WUE1"/>
<organism evidence="8 9">
    <name type="scientific">Dendrobium catenatum</name>
    <dbReference type="NCBI Taxonomy" id="906689"/>
    <lineage>
        <taxon>Eukaryota</taxon>
        <taxon>Viridiplantae</taxon>
        <taxon>Streptophyta</taxon>
        <taxon>Embryophyta</taxon>
        <taxon>Tracheophyta</taxon>
        <taxon>Spermatophyta</taxon>
        <taxon>Magnoliopsida</taxon>
        <taxon>Liliopsida</taxon>
        <taxon>Asparagales</taxon>
        <taxon>Orchidaceae</taxon>
        <taxon>Epidendroideae</taxon>
        <taxon>Malaxideae</taxon>
        <taxon>Dendrobiinae</taxon>
        <taxon>Dendrobium</taxon>
    </lineage>
</organism>
<evidence type="ECO:0000256" key="2">
    <source>
        <dbReference type="ARBA" id="ARBA00023015"/>
    </source>
</evidence>
<dbReference type="InterPro" id="IPR003657">
    <property type="entry name" value="WRKY_dom"/>
</dbReference>
<proteinExistence type="predicted"/>
<dbReference type="InterPro" id="IPR036576">
    <property type="entry name" value="WRKY_dom_sf"/>
</dbReference>
<comment type="subcellular location">
    <subcellularLocation>
        <location evidence="1">Nucleus</location>
    </subcellularLocation>
</comment>
<feature type="domain" description="WRKY" evidence="7">
    <location>
        <begin position="51"/>
        <end position="78"/>
    </location>
</feature>
<dbReference type="SUPFAM" id="SSF118290">
    <property type="entry name" value="WRKY DNA-binding domain"/>
    <property type="match status" value="1"/>
</dbReference>
<dbReference type="Proteomes" id="UP000233837">
    <property type="component" value="Unassembled WGS sequence"/>
</dbReference>
<name>A0A2I0WUE1_9ASPA</name>
<dbReference type="PANTHER" id="PTHR32096:SF19">
    <property type="entry name" value="OS01G0750100 PROTEIN"/>
    <property type="match status" value="1"/>
</dbReference>
<dbReference type="SMART" id="SM00774">
    <property type="entry name" value="WRKY"/>
    <property type="match status" value="1"/>
</dbReference>
<evidence type="ECO:0000313" key="9">
    <source>
        <dbReference type="Proteomes" id="UP000233837"/>
    </source>
</evidence>
<reference evidence="8 9" key="1">
    <citation type="journal article" date="2016" name="Sci. Rep.">
        <title>The Dendrobium catenatum Lindl. genome sequence provides insights into polysaccharide synthase, floral development and adaptive evolution.</title>
        <authorList>
            <person name="Zhang G.Q."/>
            <person name="Xu Q."/>
            <person name="Bian C."/>
            <person name="Tsai W.C."/>
            <person name="Yeh C.M."/>
            <person name="Liu K.W."/>
            <person name="Yoshida K."/>
            <person name="Zhang L.S."/>
            <person name="Chang S.B."/>
            <person name="Chen F."/>
            <person name="Shi Y."/>
            <person name="Su Y.Y."/>
            <person name="Zhang Y.Q."/>
            <person name="Chen L.J."/>
            <person name="Yin Y."/>
            <person name="Lin M."/>
            <person name="Huang H."/>
            <person name="Deng H."/>
            <person name="Wang Z.W."/>
            <person name="Zhu S.L."/>
            <person name="Zhao X."/>
            <person name="Deng C."/>
            <person name="Niu S.C."/>
            <person name="Huang J."/>
            <person name="Wang M."/>
            <person name="Liu G.H."/>
            <person name="Yang H.J."/>
            <person name="Xiao X.J."/>
            <person name="Hsiao Y.Y."/>
            <person name="Wu W.L."/>
            <person name="Chen Y.Y."/>
            <person name="Mitsuda N."/>
            <person name="Ohme-Takagi M."/>
            <person name="Luo Y.B."/>
            <person name="Van de Peer Y."/>
            <person name="Liu Z.J."/>
        </authorList>
    </citation>
    <scope>NUCLEOTIDE SEQUENCE [LARGE SCALE GENOMIC DNA]</scope>
    <source>
        <tissue evidence="8">The whole plant</tissue>
    </source>
</reference>
<keyword evidence="3" id="KW-0238">DNA-binding</keyword>
<keyword evidence="5" id="KW-0539">Nucleus</keyword>
<evidence type="ECO:0000259" key="7">
    <source>
        <dbReference type="PROSITE" id="PS50811"/>
    </source>
</evidence>
<keyword evidence="9" id="KW-1185">Reference proteome</keyword>
<dbReference type="GO" id="GO:0000976">
    <property type="term" value="F:transcription cis-regulatory region binding"/>
    <property type="evidence" value="ECO:0007669"/>
    <property type="project" value="TreeGrafter"/>
</dbReference>
<gene>
    <name evidence="8" type="primary">WRKY65</name>
    <name evidence="8" type="ORF">MA16_Dca000627</name>
</gene>
<feature type="region of interest" description="Disordered" evidence="6">
    <location>
        <begin position="1"/>
        <end position="86"/>
    </location>
</feature>
<accession>A0A2I0WUE1</accession>
<dbReference type="EMBL" id="KZ502442">
    <property type="protein sequence ID" value="PKU79282.1"/>
    <property type="molecule type" value="Genomic_DNA"/>
</dbReference>
<keyword evidence="4" id="KW-0804">Transcription</keyword>
<dbReference type="GO" id="GO:0005634">
    <property type="term" value="C:nucleus"/>
    <property type="evidence" value="ECO:0007669"/>
    <property type="project" value="UniProtKB-SubCell"/>
</dbReference>
<evidence type="ECO:0000256" key="3">
    <source>
        <dbReference type="ARBA" id="ARBA00023125"/>
    </source>
</evidence>
<protein>
    <submittedName>
        <fullName evidence="8">Putative WRKY transcription factor 65</fullName>
    </submittedName>
</protein>
<evidence type="ECO:0000256" key="5">
    <source>
        <dbReference type="ARBA" id="ARBA00023242"/>
    </source>
</evidence>
<dbReference type="PANTHER" id="PTHR32096">
    <property type="entry name" value="WRKY TRANSCRIPTION FACTOR 30-RELATED-RELATED"/>
    <property type="match status" value="1"/>
</dbReference>
<evidence type="ECO:0000256" key="4">
    <source>
        <dbReference type="ARBA" id="ARBA00023163"/>
    </source>
</evidence>
<sequence length="149" mass="16387">MYAKEEPGTSPELSPYLDPEPSPKKSRRSVQKRVVSLPVPEAEGPRLKSGGEAAPPPDSWAWRKYGQKPIKGSPYPRGGRGGRRALRRTRRAARIFCYFPARISGPSDTWRGGRETVWIGSSGGGVWKQRMSGGGGGHTIVPDFCFFML</sequence>
<reference evidence="8 9" key="2">
    <citation type="journal article" date="2017" name="Nature">
        <title>The Apostasia genome and the evolution of orchids.</title>
        <authorList>
            <person name="Zhang G.Q."/>
            <person name="Liu K.W."/>
            <person name="Li Z."/>
            <person name="Lohaus R."/>
            <person name="Hsiao Y.Y."/>
            <person name="Niu S.C."/>
            <person name="Wang J.Y."/>
            <person name="Lin Y.C."/>
            <person name="Xu Q."/>
            <person name="Chen L.J."/>
            <person name="Yoshida K."/>
            <person name="Fujiwara S."/>
            <person name="Wang Z.W."/>
            <person name="Zhang Y.Q."/>
            <person name="Mitsuda N."/>
            <person name="Wang M."/>
            <person name="Liu G.H."/>
            <person name="Pecoraro L."/>
            <person name="Huang H.X."/>
            <person name="Xiao X.J."/>
            <person name="Lin M."/>
            <person name="Wu X.Y."/>
            <person name="Wu W.L."/>
            <person name="Chen Y.Y."/>
            <person name="Chang S.B."/>
            <person name="Sakamoto S."/>
            <person name="Ohme-Takagi M."/>
            <person name="Yagi M."/>
            <person name="Zeng S.J."/>
            <person name="Shen C.Y."/>
            <person name="Yeh C.M."/>
            <person name="Luo Y.B."/>
            <person name="Tsai W.C."/>
            <person name="Van de Peer Y."/>
            <person name="Liu Z.J."/>
        </authorList>
    </citation>
    <scope>NUCLEOTIDE SEQUENCE [LARGE SCALE GENOMIC DNA]</scope>
    <source>
        <tissue evidence="8">The whole plant</tissue>
    </source>
</reference>
<dbReference type="PROSITE" id="PS50811">
    <property type="entry name" value="WRKY"/>
    <property type="match status" value="1"/>
</dbReference>
<keyword evidence="2" id="KW-0805">Transcription regulation</keyword>
<evidence type="ECO:0000256" key="6">
    <source>
        <dbReference type="SAM" id="MobiDB-lite"/>
    </source>
</evidence>
<evidence type="ECO:0000313" key="8">
    <source>
        <dbReference type="EMBL" id="PKU79282.1"/>
    </source>
</evidence>
<dbReference type="Gene3D" id="2.20.25.80">
    <property type="entry name" value="WRKY domain"/>
    <property type="match status" value="1"/>
</dbReference>
<dbReference type="InterPro" id="IPR044810">
    <property type="entry name" value="WRKY_plant"/>
</dbReference>
<dbReference type="GO" id="GO:0003700">
    <property type="term" value="F:DNA-binding transcription factor activity"/>
    <property type="evidence" value="ECO:0007669"/>
    <property type="project" value="InterPro"/>
</dbReference>
<evidence type="ECO:0000256" key="1">
    <source>
        <dbReference type="ARBA" id="ARBA00004123"/>
    </source>
</evidence>